<comment type="caution">
    <text evidence="2">The sequence shown here is derived from an EMBL/GenBank/DDBJ whole genome shotgun (WGS) entry which is preliminary data.</text>
</comment>
<feature type="compositionally biased region" description="Basic and acidic residues" evidence="1">
    <location>
        <begin position="80"/>
        <end position="92"/>
    </location>
</feature>
<gene>
    <name evidence="2" type="ORF">DVJ77_01975</name>
</gene>
<accession>A0A369URI8</accession>
<feature type="region of interest" description="Disordered" evidence="1">
    <location>
        <begin position="1"/>
        <end position="43"/>
    </location>
</feature>
<dbReference type="Proteomes" id="UP000253782">
    <property type="component" value="Unassembled WGS sequence"/>
</dbReference>
<keyword evidence="3" id="KW-1185">Reference proteome</keyword>
<feature type="region of interest" description="Disordered" evidence="1">
    <location>
        <begin position="59"/>
        <end position="127"/>
    </location>
</feature>
<reference evidence="2 3" key="1">
    <citation type="submission" date="2018-07" db="EMBL/GenBank/DDBJ databases">
        <title>Dyella tabacisoli L4-6T, whole genome shotgun sequence.</title>
        <authorList>
            <person name="Zhou X.-K."/>
            <person name="Li W.-J."/>
            <person name="Duan Y.-Q."/>
        </authorList>
    </citation>
    <scope>NUCLEOTIDE SEQUENCE [LARGE SCALE GENOMIC DNA]</scope>
    <source>
        <strain evidence="2 3">L4-6</strain>
    </source>
</reference>
<dbReference type="EMBL" id="QQAH01000001">
    <property type="protein sequence ID" value="RDD83374.1"/>
    <property type="molecule type" value="Genomic_DNA"/>
</dbReference>
<evidence type="ECO:0000313" key="2">
    <source>
        <dbReference type="EMBL" id="RDD83374.1"/>
    </source>
</evidence>
<organism evidence="2 3">
    <name type="scientific">Dyella tabacisoli</name>
    <dbReference type="NCBI Taxonomy" id="2282381"/>
    <lineage>
        <taxon>Bacteria</taxon>
        <taxon>Pseudomonadati</taxon>
        <taxon>Pseudomonadota</taxon>
        <taxon>Gammaproteobacteria</taxon>
        <taxon>Lysobacterales</taxon>
        <taxon>Rhodanobacteraceae</taxon>
        <taxon>Dyella</taxon>
    </lineage>
</organism>
<evidence type="ECO:0000313" key="3">
    <source>
        <dbReference type="Proteomes" id="UP000253782"/>
    </source>
</evidence>
<proteinExistence type="predicted"/>
<dbReference type="AlphaFoldDB" id="A0A369URI8"/>
<sequence length="127" mass="14132">MALGSVGSAWAWQQKPATQPSQSTAANTAANDASERYKQAVKQQQLNDQLQKNHLENQLQQHSQNTALAPSAKNPLLRQQFDDADRAREQRYRAGQQDLLDRYKNAVAPRVAPPLPQPANPPPVQEQ</sequence>
<feature type="compositionally biased region" description="Pro residues" evidence="1">
    <location>
        <begin position="111"/>
        <end position="127"/>
    </location>
</feature>
<feature type="compositionally biased region" description="Polar residues" evidence="1">
    <location>
        <begin position="59"/>
        <end position="68"/>
    </location>
</feature>
<name>A0A369URI8_9GAMM</name>
<feature type="compositionally biased region" description="Low complexity" evidence="1">
    <location>
        <begin position="17"/>
        <end position="32"/>
    </location>
</feature>
<protein>
    <submittedName>
        <fullName evidence="2">Uncharacterized protein</fullName>
    </submittedName>
</protein>
<evidence type="ECO:0000256" key="1">
    <source>
        <dbReference type="SAM" id="MobiDB-lite"/>
    </source>
</evidence>